<evidence type="ECO:0000256" key="1">
    <source>
        <dbReference type="SAM" id="MobiDB-lite"/>
    </source>
</evidence>
<keyword evidence="3" id="KW-1185">Reference proteome</keyword>
<reference evidence="2" key="1">
    <citation type="journal article" date="2021" name="Nat. Commun.">
        <title>Genetic determinants of endophytism in the Arabidopsis root mycobiome.</title>
        <authorList>
            <person name="Mesny F."/>
            <person name="Miyauchi S."/>
            <person name="Thiergart T."/>
            <person name="Pickel B."/>
            <person name="Atanasova L."/>
            <person name="Karlsson M."/>
            <person name="Huettel B."/>
            <person name="Barry K.W."/>
            <person name="Haridas S."/>
            <person name="Chen C."/>
            <person name="Bauer D."/>
            <person name="Andreopoulos W."/>
            <person name="Pangilinan J."/>
            <person name="LaButti K."/>
            <person name="Riley R."/>
            <person name="Lipzen A."/>
            <person name="Clum A."/>
            <person name="Drula E."/>
            <person name="Henrissat B."/>
            <person name="Kohler A."/>
            <person name="Grigoriev I.V."/>
            <person name="Martin F.M."/>
            <person name="Hacquard S."/>
        </authorList>
    </citation>
    <scope>NUCLEOTIDE SEQUENCE</scope>
    <source>
        <strain evidence="2">MPI-CAGE-CH-0235</strain>
    </source>
</reference>
<sequence>MSNNRIQDFLFVNKTASSQELGRSAPRENARILSYVQQARRSTERARRGRQAWYPRIFLAHPPDQSVDDGERGTGSRQRTIGAGEAEPRRQPRLPSQYPAHNTSDPFHSTVAGSDAGNHVLLRCTFDAWSRWIFLAEGFAPPSLRSQNLVTRHDRIIEERQRRCIDDAVLMYATLGYGSSLVAWTTGMRDGGRPPEMFLQKALQQLRLRLSDAAPVVDDWLLISIYSLAIAEMWNGSPSLWEKIPNLHALAAATEHESLHASRTHLGTLCRLVEEQGGWGRFDPYLLDCALLADKYLSISHGKRPVLLSSWTLPQAPDSIRGIDLESFKGTLSRLGRNLIGEALDEQLKGVLQSVVEHARIAEMVWETRTVDNELQQWLFQRHQRLSLRLHQLSLDCSSTRDQCICLAALIVLLGSTSTWGPPLAAQIPGARLQKLLAGSIPSQEDGLSGDLLLWILFSGAMSQVAFPKKHWFQDMIRELVIPLFMGARPSSTSEKGEIAQKDVFKETIEKTLELFLYFPACQKEQLDAVFGQL</sequence>
<proteinExistence type="predicted"/>
<dbReference type="EMBL" id="JAGPNK010000004">
    <property type="protein sequence ID" value="KAH7323212.1"/>
    <property type="molecule type" value="Genomic_DNA"/>
</dbReference>
<accession>A0A8K0SWH5</accession>
<name>A0A8K0SWH5_9HYPO</name>
<dbReference type="PANTHER" id="PTHR37540:SF5">
    <property type="entry name" value="TRANSCRIPTION FACTOR DOMAIN-CONTAINING PROTEIN"/>
    <property type="match status" value="1"/>
</dbReference>
<dbReference type="PANTHER" id="PTHR37540">
    <property type="entry name" value="TRANSCRIPTION FACTOR (ACR-2), PUTATIVE-RELATED-RELATED"/>
    <property type="match status" value="1"/>
</dbReference>
<organism evidence="2 3">
    <name type="scientific">Stachybotrys elegans</name>
    <dbReference type="NCBI Taxonomy" id="80388"/>
    <lineage>
        <taxon>Eukaryota</taxon>
        <taxon>Fungi</taxon>
        <taxon>Dikarya</taxon>
        <taxon>Ascomycota</taxon>
        <taxon>Pezizomycotina</taxon>
        <taxon>Sordariomycetes</taxon>
        <taxon>Hypocreomycetidae</taxon>
        <taxon>Hypocreales</taxon>
        <taxon>Stachybotryaceae</taxon>
        <taxon>Stachybotrys</taxon>
    </lineage>
</organism>
<gene>
    <name evidence="2" type="ORF">B0I35DRAFT_427313</name>
</gene>
<dbReference type="AlphaFoldDB" id="A0A8K0SWH5"/>
<comment type="caution">
    <text evidence="2">The sequence shown here is derived from an EMBL/GenBank/DDBJ whole genome shotgun (WGS) entry which is preliminary data.</text>
</comment>
<protein>
    <recommendedName>
        <fullName evidence="4">Transcription factor domain-containing protein</fullName>
    </recommendedName>
</protein>
<dbReference type="Proteomes" id="UP000813444">
    <property type="component" value="Unassembled WGS sequence"/>
</dbReference>
<evidence type="ECO:0000313" key="2">
    <source>
        <dbReference type="EMBL" id="KAH7323212.1"/>
    </source>
</evidence>
<evidence type="ECO:0000313" key="3">
    <source>
        <dbReference type="Proteomes" id="UP000813444"/>
    </source>
</evidence>
<feature type="region of interest" description="Disordered" evidence="1">
    <location>
        <begin position="61"/>
        <end position="105"/>
    </location>
</feature>
<evidence type="ECO:0008006" key="4">
    <source>
        <dbReference type="Google" id="ProtNLM"/>
    </source>
</evidence>
<dbReference type="OrthoDB" id="4144003at2759"/>